<evidence type="ECO:0000259" key="12">
    <source>
        <dbReference type="Pfam" id="PF02823"/>
    </source>
</evidence>
<evidence type="ECO:0000256" key="8">
    <source>
        <dbReference type="ARBA" id="ARBA00023310"/>
    </source>
</evidence>
<dbReference type="PANTHER" id="PTHR13822">
    <property type="entry name" value="ATP SYNTHASE DELTA/EPSILON CHAIN"/>
    <property type="match status" value="1"/>
</dbReference>
<dbReference type="EMBL" id="FXUB01000002">
    <property type="protein sequence ID" value="SMP10657.1"/>
    <property type="molecule type" value="Genomic_DNA"/>
</dbReference>
<reference evidence="13 14" key="1">
    <citation type="submission" date="2017-05" db="EMBL/GenBank/DDBJ databases">
        <authorList>
            <person name="Varghese N."/>
            <person name="Submissions S."/>
        </authorList>
    </citation>
    <scope>NUCLEOTIDE SEQUENCE [LARGE SCALE GENOMIC DNA]</scope>
    <source>
        <strain evidence="13 14">DSM 15522</strain>
    </source>
</reference>
<keyword evidence="11" id="KW-0175">Coiled coil</keyword>
<evidence type="ECO:0000256" key="9">
    <source>
        <dbReference type="HAMAP-Rule" id="MF_00530"/>
    </source>
</evidence>
<dbReference type="PANTHER" id="PTHR13822:SF10">
    <property type="entry name" value="ATP SYNTHASE EPSILON CHAIN, CHLOROPLASTIC"/>
    <property type="match status" value="1"/>
</dbReference>
<evidence type="ECO:0000256" key="2">
    <source>
        <dbReference type="ARBA" id="ARBA00004184"/>
    </source>
</evidence>
<evidence type="ECO:0000256" key="5">
    <source>
        <dbReference type="ARBA" id="ARBA00023065"/>
    </source>
</evidence>
<sequence length="141" mass="15527">MAATKGIPAEMKLLLASATGKHYEIDAKEVYVETDDGDLGILPGHQPEFYSVGAGYVKCRSAEGEEITKLVFNGFVQVEPDVVRIGVQEIYEPGEVDTAAVEAEIGKLKEELASLTEEEEEAKAKIEREIKMRETLIKKAR</sequence>
<name>A0ABY1NIF2_9BACT</name>
<dbReference type="InterPro" id="IPR036771">
    <property type="entry name" value="ATPsynth_dsu/esu_N"/>
</dbReference>
<keyword evidence="7 9" id="KW-0139">CF(1)</keyword>
<dbReference type="SUPFAM" id="SSF51344">
    <property type="entry name" value="Epsilon subunit of F1F0-ATP synthase N-terminal domain"/>
    <property type="match status" value="1"/>
</dbReference>
<evidence type="ECO:0000313" key="13">
    <source>
        <dbReference type="EMBL" id="SMP10657.1"/>
    </source>
</evidence>
<evidence type="ECO:0000256" key="6">
    <source>
        <dbReference type="ARBA" id="ARBA00023136"/>
    </source>
</evidence>
<evidence type="ECO:0000256" key="4">
    <source>
        <dbReference type="ARBA" id="ARBA00022448"/>
    </source>
</evidence>
<evidence type="ECO:0000256" key="7">
    <source>
        <dbReference type="ARBA" id="ARBA00023196"/>
    </source>
</evidence>
<dbReference type="NCBIfam" id="TIGR01216">
    <property type="entry name" value="ATP_synt_epsi"/>
    <property type="match status" value="1"/>
</dbReference>
<evidence type="ECO:0000256" key="11">
    <source>
        <dbReference type="SAM" id="Coils"/>
    </source>
</evidence>
<feature type="coiled-coil region" evidence="11">
    <location>
        <begin position="98"/>
        <end position="132"/>
    </location>
</feature>
<comment type="function">
    <text evidence="1 9">Produces ATP from ADP in the presence of a proton gradient across the membrane.</text>
</comment>
<comment type="subunit">
    <text evidence="9 10">F-type ATPases have 2 components, CF(1) - the catalytic core - and CF(0) - the membrane proton channel. CF(1) has five subunits: alpha(3), beta(3), gamma(1), delta(1), epsilon(1). CF(0) has three main subunits: a, b and c.</text>
</comment>
<keyword evidence="9" id="KW-0375">Hydrogen ion transport</keyword>
<keyword evidence="9" id="KW-1003">Cell membrane</keyword>
<evidence type="ECO:0000313" key="14">
    <source>
        <dbReference type="Proteomes" id="UP001157911"/>
    </source>
</evidence>
<accession>A0ABY1NIF2</accession>
<keyword evidence="4 9" id="KW-0813">Transport</keyword>
<evidence type="ECO:0000256" key="1">
    <source>
        <dbReference type="ARBA" id="ARBA00003543"/>
    </source>
</evidence>
<gene>
    <name evidence="9" type="primary">atpC</name>
    <name evidence="13" type="ORF">SAMN06265339_0840</name>
</gene>
<dbReference type="CDD" id="cd12152">
    <property type="entry name" value="F1-ATPase_delta"/>
    <property type="match status" value="1"/>
</dbReference>
<proteinExistence type="inferred from homology"/>
<protein>
    <recommendedName>
        <fullName evidence="9">ATP synthase epsilon chain</fullName>
    </recommendedName>
    <alternativeName>
        <fullName evidence="9">ATP synthase F1 sector epsilon subunit</fullName>
    </alternativeName>
    <alternativeName>
        <fullName evidence="9">F-ATPase epsilon subunit</fullName>
    </alternativeName>
</protein>
<organism evidence="13 14">
    <name type="scientific">Desulfurobacterium pacificum</name>
    <dbReference type="NCBI Taxonomy" id="240166"/>
    <lineage>
        <taxon>Bacteria</taxon>
        <taxon>Pseudomonadati</taxon>
        <taxon>Aquificota</taxon>
        <taxon>Aquificia</taxon>
        <taxon>Desulfurobacteriales</taxon>
        <taxon>Desulfurobacteriaceae</taxon>
        <taxon>Desulfurobacterium</taxon>
    </lineage>
</organism>
<comment type="caution">
    <text evidence="13">The sequence shown here is derived from an EMBL/GenBank/DDBJ whole genome shotgun (WGS) entry which is preliminary data.</text>
</comment>
<dbReference type="Pfam" id="PF02823">
    <property type="entry name" value="ATP-synt_DE_N"/>
    <property type="match status" value="1"/>
</dbReference>
<keyword evidence="8 9" id="KW-0066">ATP synthesis</keyword>
<dbReference type="InterPro" id="IPR001469">
    <property type="entry name" value="ATP_synth_F1_dsu/esu"/>
</dbReference>
<dbReference type="InterPro" id="IPR020546">
    <property type="entry name" value="ATP_synth_F1_dsu/esu_N"/>
</dbReference>
<keyword evidence="5 9" id="KW-0406">Ion transport</keyword>
<evidence type="ECO:0000256" key="3">
    <source>
        <dbReference type="ARBA" id="ARBA00005712"/>
    </source>
</evidence>
<evidence type="ECO:0000256" key="10">
    <source>
        <dbReference type="RuleBase" id="RU003656"/>
    </source>
</evidence>
<dbReference type="Proteomes" id="UP001157911">
    <property type="component" value="Unassembled WGS sequence"/>
</dbReference>
<keyword evidence="6 9" id="KW-0472">Membrane</keyword>
<comment type="subcellular location">
    <subcellularLocation>
        <location evidence="9">Cell membrane</location>
        <topology evidence="9">Peripheral membrane protein</topology>
    </subcellularLocation>
    <subcellularLocation>
        <location evidence="2">Endomembrane system</location>
        <topology evidence="2">Peripheral membrane protein</topology>
    </subcellularLocation>
</comment>
<comment type="similarity">
    <text evidence="3 9 10">Belongs to the ATPase epsilon chain family.</text>
</comment>
<dbReference type="HAMAP" id="MF_00530">
    <property type="entry name" value="ATP_synth_epsil_bac"/>
    <property type="match status" value="1"/>
</dbReference>
<feature type="domain" description="ATP synthase F1 complex delta/epsilon subunit N-terminal" evidence="12">
    <location>
        <begin position="11"/>
        <end position="88"/>
    </location>
</feature>
<dbReference type="RefSeq" id="WP_283400326.1">
    <property type="nucleotide sequence ID" value="NZ_FXUB01000002.1"/>
</dbReference>
<keyword evidence="14" id="KW-1185">Reference proteome</keyword>
<dbReference type="Gene3D" id="2.60.15.10">
    <property type="entry name" value="F0F1 ATP synthase delta/epsilon subunit, N-terminal"/>
    <property type="match status" value="1"/>
</dbReference>